<evidence type="ECO:0000313" key="2">
    <source>
        <dbReference type="Proteomes" id="UP000726737"/>
    </source>
</evidence>
<name>A0A9P6PIV0_9FUNG</name>
<sequence length="67" mass="7929">MSAVKYLYKYVYKGHDRTRMAVNAANLEQVVQQNLASKLTAWFTLNEQEPFAKDFTYIEVPKHFAWK</sequence>
<keyword evidence="2" id="KW-1185">Reference proteome</keyword>
<dbReference type="Proteomes" id="UP000726737">
    <property type="component" value="Unassembled WGS sequence"/>
</dbReference>
<dbReference type="AlphaFoldDB" id="A0A9P6PIV0"/>
<feature type="non-terminal residue" evidence="1">
    <location>
        <position position="67"/>
    </location>
</feature>
<accession>A0A9P6PIV0</accession>
<dbReference type="EMBL" id="JAAAJA010002375">
    <property type="protein sequence ID" value="KAG0240889.1"/>
    <property type="molecule type" value="Genomic_DNA"/>
</dbReference>
<proteinExistence type="predicted"/>
<evidence type="ECO:0000313" key="1">
    <source>
        <dbReference type="EMBL" id="KAG0240889.1"/>
    </source>
</evidence>
<reference evidence="1" key="1">
    <citation type="journal article" date="2020" name="Fungal Divers.">
        <title>Resolving the Mortierellaceae phylogeny through synthesis of multi-gene phylogenetics and phylogenomics.</title>
        <authorList>
            <person name="Vandepol N."/>
            <person name="Liber J."/>
            <person name="Desiro A."/>
            <person name="Na H."/>
            <person name="Kennedy M."/>
            <person name="Barry K."/>
            <person name="Grigoriev I.V."/>
            <person name="Miller A.N."/>
            <person name="O'Donnell K."/>
            <person name="Stajich J.E."/>
            <person name="Bonito G."/>
        </authorList>
    </citation>
    <scope>NUCLEOTIDE SEQUENCE</scope>
    <source>
        <strain evidence="1">KOD948</strain>
    </source>
</reference>
<organism evidence="1 2">
    <name type="scientific">Mortierella polycephala</name>
    <dbReference type="NCBI Taxonomy" id="41804"/>
    <lineage>
        <taxon>Eukaryota</taxon>
        <taxon>Fungi</taxon>
        <taxon>Fungi incertae sedis</taxon>
        <taxon>Mucoromycota</taxon>
        <taxon>Mortierellomycotina</taxon>
        <taxon>Mortierellomycetes</taxon>
        <taxon>Mortierellales</taxon>
        <taxon>Mortierellaceae</taxon>
        <taxon>Mortierella</taxon>
    </lineage>
</organism>
<protein>
    <submittedName>
        <fullName evidence="1">Uncharacterized protein</fullName>
    </submittedName>
</protein>
<comment type="caution">
    <text evidence="1">The sequence shown here is derived from an EMBL/GenBank/DDBJ whole genome shotgun (WGS) entry which is preliminary data.</text>
</comment>
<gene>
    <name evidence="1" type="ORF">BG011_003599</name>
</gene>
<dbReference type="OrthoDB" id="2447728at2759"/>